<keyword evidence="2" id="KW-0378">Hydrolase</keyword>
<evidence type="ECO:0000313" key="6">
    <source>
        <dbReference type="EMBL" id="TRY63909.1"/>
    </source>
</evidence>
<dbReference type="STRING" id="6832.A0A553NEW4"/>
<dbReference type="Pfam" id="PF13538">
    <property type="entry name" value="UvrD_C_2"/>
    <property type="match status" value="1"/>
</dbReference>
<evidence type="ECO:0000256" key="1">
    <source>
        <dbReference type="ARBA" id="ARBA00022741"/>
    </source>
</evidence>
<gene>
    <name evidence="6" type="ORF">TCAL_05599</name>
</gene>
<dbReference type="AlphaFoldDB" id="A0A553NEW4"/>
<dbReference type="InterPro" id="IPR001810">
    <property type="entry name" value="F-box_dom"/>
</dbReference>
<dbReference type="GO" id="GO:0031297">
    <property type="term" value="P:replication fork processing"/>
    <property type="evidence" value="ECO:0007669"/>
    <property type="project" value="TreeGrafter"/>
</dbReference>
<protein>
    <recommendedName>
        <fullName evidence="5">F-box domain-containing protein</fullName>
    </recommendedName>
</protein>
<dbReference type="InterPro" id="IPR027785">
    <property type="entry name" value="UvrD-like_helicase_C"/>
</dbReference>
<dbReference type="Pfam" id="PF00580">
    <property type="entry name" value="UvrD-helicase"/>
    <property type="match status" value="1"/>
</dbReference>
<dbReference type="PANTHER" id="PTHR11070:SF30">
    <property type="entry name" value="F-BOX DNA HELICASE 1"/>
    <property type="match status" value="1"/>
</dbReference>
<keyword evidence="4" id="KW-0067">ATP-binding</keyword>
<dbReference type="Gene3D" id="1.20.1280.50">
    <property type="match status" value="1"/>
</dbReference>
<feature type="domain" description="F-box" evidence="5">
    <location>
        <begin position="3"/>
        <end position="52"/>
    </location>
</feature>
<comment type="caution">
    <text evidence="6">The sequence shown here is derived from an EMBL/GenBank/DDBJ whole genome shotgun (WGS) entry which is preliminary data.</text>
</comment>
<evidence type="ECO:0000259" key="5">
    <source>
        <dbReference type="PROSITE" id="PS50181"/>
    </source>
</evidence>
<keyword evidence="1" id="KW-0547">Nucleotide-binding</keyword>
<dbReference type="PANTHER" id="PTHR11070">
    <property type="entry name" value="UVRD / RECB / PCRA DNA HELICASE FAMILY MEMBER"/>
    <property type="match status" value="1"/>
</dbReference>
<dbReference type="InterPro" id="IPR027417">
    <property type="entry name" value="P-loop_NTPase"/>
</dbReference>
<dbReference type="SUPFAM" id="SSF52540">
    <property type="entry name" value="P-loop containing nucleoside triphosphate hydrolases"/>
    <property type="match status" value="1"/>
</dbReference>
<dbReference type="InterPro" id="IPR000212">
    <property type="entry name" value="DNA_helicase_UvrD/REP"/>
</dbReference>
<dbReference type="EMBL" id="VCGU01000458">
    <property type="protein sequence ID" value="TRY63909.1"/>
    <property type="molecule type" value="Genomic_DNA"/>
</dbReference>
<evidence type="ECO:0000256" key="4">
    <source>
        <dbReference type="ARBA" id="ARBA00022840"/>
    </source>
</evidence>
<reference evidence="6 7" key="1">
    <citation type="journal article" date="2018" name="Nat. Ecol. Evol.">
        <title>Genomic signatures of mitonuclear coevolution across populations of Tigriopus californicus.</title>
        <authorList>
            <person name="Barreto F.S."/>
            <person name="Watson E.T."/>
            <person name="Lima T.G."/>
            <person name="Willett C.S."/>
            <person name="Edmands S."/>
            <person name="Li W."/>
            <person name="Burton R.S."/>
        </authorList>
    </citation>
    <scope>NUCLEOTIDE SEQUENCE [LARGE SCALE GENOMIC DNA]</scope>
    <source>
        <strain evidence="6 7">San Diego</strain>
    </source>
</reference>
<evidence type="ECO:0000256" key="3">
    <source>
        <dbReference type="ARBA" id="ARBA00022806"/>
    </source>
</evidence>
<dbReference type="Proteomes" id="UP000318571">
    <property type="component" value="Chromosome 10"/>
</dbReference>
<dbReference type="OMA" id="CERCVWT"/>
<dbReference type="InterPro" id="IPR014016">
    <property type="entry name" value="UvrD-like_ATP-bd"/>
</dbReference>
<accession>A0A553NEW4</accession>
<evidence type="ECO:0000313" key="7">
    <source>
        <dbReference type="Proteomes" id="UP000318571"/>
    </source>
</evidence>
<dbReference type="GO" id="GO:0043138">
    <property type="term" value="F:3'-5' DNA helicase activity"/>
    <property type="evidence" value="ECO:0007669"/>
    <property type="project" value="TreeGrafter"/>
</dbReference>
<proteinExistence type="predicted"/>
<dbReference type="OrthoDB" id="6340454at2759"/>
<dbReference type="GO" id="GO:0000724">
    <property type="term" value="P:double-strand break repair via homologous recombination"/>
    <property type="evidence" value="ECO:0007669"/>
    <property type="project" value="TreeGrafter"/>
</dbReference>
<dbReference type="GO" id="GO:0005524">
    <property type="term" value="F:ATP binding"/>
    <property type="evidence" value="ECO:0007669"/>
    <property type="project" value="UniProtKB-KW"/>
</dbReference>
<dbReference type="GO" id="GO:0005634">
    <property type="term" value="C:nucleus"/>
    <property type="evidence" value="ECO:0007669"/>
    <property type="project" value="TreeGrafter"/>
</dbReference>
<keyword evidence="7" id="KW-1185">Reference proteome</keyword>
<dbReference type="Gene3D" id="3.40.50.300">
    <property type="entry name" value="P-loop containing nucleotide triphosphate hydrolases"/>
    <property type="match status" value="2"/>
</dbReference>
<dbReference type="PROSITE" id="PS50181">
    <property type="entry name" value="FBOX"/>
    <property type="match status" value="1"/>
</dbReference>
<dbReference type="SUPFAM" id="SSF81383">
    <property type="entry name" value="F-box domain"/>
    <property type="match status" value="1"/>
</dbReference>
<dbReference type="GO" id="GO:0016787">
    <property type="term" value="F:hydrolase activity"/>
    <property type="evidence" value="ECO:0007669"/>
    <property type="project" value="UniProtKB-KW"/>
</dbReference>
<sequence length="896" mass="101255">MSSSPLMSLPVEIQCRILGQVPWVDLLSSVSLVCRSLRDLVAHPQFIPWKRRYHRYLRLPAESEISLTDSAEFLASIQPYRCLQSGSFNQQELFSGGIEWLLQAITRDGRRKRIPLLIPTDTQNPRLETARQVLTSTLPGCQAEPWSILTLALMLEMNVGHVLSWVRNLCGPNGLLDLPDTLEWLYHVAWCLKLAERHDMLSYRPHYTVFHVIFCLENDLGPSNVLHGEKTLMDRLTVEQKRIVHYPINPASRGAIKVVAFAGTGKTSALQCLVRANPGFHFLCIVFNKVIQDQTNLVFPHNAQAYTINSLSYRFLIEKGYSRTRLKPFSLTAYDVVMSGLVLSQGEGSGNVYTRSSQILCTLRNFACSVDEHIDISHVPCQWQPDLDSPPEALSLTWRERLLADSQNLWKRGITNQNHSVNIEGSFQVKLFQLSKPNLKQLFRCDVILIDEGQDLNPAMLDITLGQDCTKFIVGDPNQQIYGFNGSVNGLALVESFCPLLKSFRLTQSFRFGPEIAYSASIALRRFRQDDTLTVFGRPDIKDNFHGASMFTSARGQNKTVILCRTNISLIQALVKEVVLVPENIRPCISLAQGMASYLDQLVDLAYLHDNQKDRLSSSCRHYFLSLGTFDAYVLRAKATLDKEADVKVQIVKKFSSNLPYFVQVIKKCWRFRDFKDPAVELAFSTVHKFKGLEFPVVRLQDDFVQVDSNALSNCNSTSGDEFNLLYVALTRAQREIVMNRSLLNLMVLSGENFSYFSPNFQVRTCVVCHEWIKPRQNVLQVSRQIVALSSSLYIPGGPICGHCIETPFQPISHVDTLNRICALQPKPPLLDSLKLFLCPLWSDTFHQKGAEAPHTDLKALIAQISSSYTFRPIPPTAQEPFGDDSDNEFWAGIQI</sequence>
<dbReference type="InterPro" id="IPR036047">
    <property type="entry name" value="F-box-like_dom_sf"/>
</dbReference>
<evidence type="ECO:0000256" key="2">
    <source>
        <dbReference type="ARBA" id="ARBA00022801"/>
    </source>
</evidence>
<name>A0A553NEW4_TIGCA</name>
<dbReference type="GO" id="GO:0003677">
    <property type="term" value="F:DNA binding"/>
    <property type="evidence" value="ECO:0007669"/>
    <property type="project" value="InterPro"/>
</dbReference>
<organism evidence="6 7">
    <name type="scientific">Tigriopus californicus</name>
    <name type="common">Marine copepod</name>
    <dbReference type="NCBI Taxonomy" id="6832"/>
    <lineage>
        <taxon>Eukaryota</taxon>
        <taxon>Metazoa</taxon>
        <taxon>Ecdysozoa</taxon>
        <taxon>Arthropoda</taxon>
        <taxon>Crustacea</taxon>
        <taxon>Multicrustacea</taxon>
        <taxon>Hexanauplia</taxon>
        <taxon>Copepoda</taxon>
        <taxon>Harpacticoida</taxon>
        <taxon>Harpacticidae</taxon>
        <taxon>Tigriopus</taxon>
    </lineage>
</organism>
<keyword evidence="3" id="KW-0347">Helicase</keyword>